<feature type="compositionally biased region" description="Basic residues" evidence="1">
    <location>
        <begin position="3131"/>
        <end position="3142"/>
    </location>
</feature>
<feature type="region of interest" description="Disordered" evidence="1">
    <location>
        <begin position="639"/>
        <end position="669"/>
    </location>
</feature>
<feature type="compositionally biased region" description="Low complexity" evidence="1">
    <location>
        <begin position="421"/>
        <end position="436"/>
    </location>
</feature>
<feature type="region of interest" description="Disordered" evidence="1">
    <location>
        <begin position="4552"/>
        <end position="4606"/>
    </location>
</feature>
<feature type="region of interest" description="Disordered" evidence="1">
    <location>
        <begin position="4053"/>
        <end position="4133"/>
    </location>
</feature>
<feature type="region of interest" description="Disordered" evidence="1">
    <location>
        <begin position="3828"/>
        <end position="3900"/>
    </location>
</feature>
<evidence type="ECO:0000313" key="2">
    <source>
        <dbReference type="EMBL" id="PHJ18172.1"/>
    </source>
</evidence>
<feature type="region of interest" description="Disordered" evidence="1">
    <location>
        <begin position="3647"/>
        <end position="3701"/>
    </location>
</feature>
<feature type="compositionally biased region" description="Polar residues" evidence="1">
    <location>
        <begin position="510"/>
        <end position="519"/>
    </location>
</feature>
<feature type="compositionally biased region" description="Polar residues" evidence="1">
    <location>
        <begin position="92"/>
        <end position="107"/>
    </location>
</feature>
<feature type="region of interest" description="Disordered" evidence="1">
    <location>
        <begin position="4882"/>
        <end position="4914"/>
    </location>
</feature>
<keyword evidence="3" id="KW-1185">Reference proteome</keyword>
<feature type="compositionally biased region" description="Low complexity" evidence="1">
    <location>
        <begin position="4059"/>
        <end position="4079"/>
    </location>
</feature>
<feature type="compositionally biased region" description="Low complexity" evidence="1">
    <location>
        <begin position="1389"/>
        <end position="1407"/>
    </location>
</feature>
<feature type="compositionally biased region" description="Basic and acidic residues" evidence="1">
    <location>
        <begin position="5086"/>
        <end position="5096"/>
    </location>
</feature>
<feature type="compositionally biased region" description="Polar residues" evidence="1">
    <location>
        <begin position="243"/>
        <end position="252"/>
    </location>
</feature>
<feature type="region of interest" description="Disordered" evidence="1">
    <location>
        <begin position="3944"/>
        <end position="3975"/>
    </location>
</feature>
<feature type="compositionally biased region" description="Polar residues" evidence="1">
    <location>
        <begin position="3300"/>
        <end position="3309"/>
    </location>
</feature>
<feature type="compositionally biased region" description="Basic and acidic residues" evidence="1">
    <location>
        <begin position="3387"/>
        <end position="3398"/>
    </location>
</feature>
<feature type="compositionally biased region" description="Low complexity" evidence="1">
    <location>
        <begin position="3605"/>
        <end position="3624"/>
    </location>
</feature>
<feature type="compositionally biased region" description="Basic and acidic residues" evidence="1">
    <location>
        <begin position="3165"/>
        <end position="3186"/>
    </location>
</feature>
<feature type="compositionally biased region" description="Basic and acidic residues" evidence="1">
    <location>
        <begin position="1821"/>
        <end position="1830"/>
    </location>
</feature>
<feature type="region of interest" description="Disordered" evidence="1">
    <location>
        <begin position="1894"/>
        <end position="1958"/>
    </location>
</feature>
<feature type="compositionally biased region" description="Low complexity" evidence="1">
    <location>
        <begin position="3228"/>
        <end position="3244"/>
    </location>
</feature>
<feature type="compositionally biased region" description="Low complexity" evidence="1">
    <location>
        <begin position="4585"/>
        <end position="4594"/>
    </location>
</feature>
<feature type="compositionally biased region" description="Low complexity" evidence="1">
    <location>
        <begin position="3371"/>
        <end position="3382"/>
    </location>
</feature>
<feature type="compositionally biased region" description="Low complexity" evidence="1">
    <location>
        <begin position="4903"/>
        <end position="4914"/>
    </location>
</feature>
<feature type="region of interest" description="Disordered" evidence="1">
    <location>
        <begin position="1"/>
        <end position="459"/>
    </location>
</feature>
<feature type="compositionally biased region" description="Low complexity" evidence="1">
    <location>
        <begin position="1139"/>
        <end position="1171"/>
    </location>
</feature>
<feature type="region of interest" description="Disordered" evidence="1">
    <location>
        <begin position="3478"/>
        <end position="3502"/>
    </location>
</feature>
<feature type="compositionally biased region" description="Basic and acidic residues" evidence="1">
    <location>
        <begin position="1939"/>
        <end position="1958"/>
    </location>
</feature>
<feature type="region of interest" description="Disordered" evidence="1">
    <location>
        <begin position="2257"/>
        <end position="2429"/>
    </location>
</feature>
<feature type="compositionally biased region" description="Low complexity" evidence="1">
    <location>
        <begin position="3662"/>
        <end position="3675"/>
    </location>
</feature>
<gene>
    <name evidence="2" type="ORF">CSUI_008001</name>
</gene>
<comment type="caution">
    <text evidence="2">The sequence shown here is derived from an EMBL/GenBank/DDBJ whole genome shotgun (WGS) entry which is preliminary data.</text>
</comment>
<feature type="compositionally biased region" description="Basic and acidic residues" evidence="1">
    <location>
        <begin position="1910"/>
        <end position="1931"/>
    </location>
</feature>
<dbReference type="PANTHER" id="PTHR13491">
    <property type="entry name" value="ZCCHC10 PROTEIN"/>
    <property type="match status" value="1"/>
</dbReference>
<feature type="region of interest" description="Disordered" evidence="1">
    <location>
        <begin position="3228"/>
        <end position="3319"/>
    </location>
</feature>
<feature type="compositionally biased region" description="Basic and acidic residues" evidence="1">
    <location>
        <begin position="2663"/>
        <end position="2704"/>
    </location>
</feature>
<feature type="compositionally biased region" description="Basic residues" evidence="1">
    <location>
        <begin position="1528"/>
        <end position="1542"/>
    </location>
</feature>
<feature type="compositionally biased region" description="Polar residues" evidence="1">
    <location>
        <begin position="4957"/>
        <end position="4969"/>
    </location>
</feature>
<feature type="region of interest" description="Disordered" evidence="1">
    <location>
        <begin position="2119"/>
        <end position="2144"/>
    </location>
</feature>
<feature type="compositionally biased region" description="Basic and acidic residues" evidence="1">
    <location>
        <begin position="4111"/>
        <end position="4124"/>
    </location>
</feature>
<feature type="region of interest" description="Disordered" evidence="1">
    <location>
        <begin position="5068"/>
        <end position="5109"/>
    </location>
</feature>
<feature type="compositionally biased region" description="Low complexity" evidence="1">
    <location>
        <begin position="1328"/>
        <end position="1346"/>
    </location>
</feature>
<feature type="compositionally biased region" description="Basic and acidic residues" evidence="1">
    <location>
        <begin position="364"/>
        <end position="381"/>
    </location>
</feature>
<feature type="compositionally biased region" description="Basic and acidic residues" evidence="1">
    <location>
        <begin position="1379"/>
        <end position="1388"/>
    </location>
</feature>
<feature type="compositionally biased region" description="Polar residues" evidence="1">
    <location>
        <begin position="4665"/>
        <end position="4680"/>
    </location>
</feature>
<feature type="compositionally biased region" description="Low complexity" evidence="1">
    <location>
        <begin position="189"/>
        <end position="208"/>
    </location>
</feature>
<feature type="region of interest" description="Disordered" evidence="1">
    <location>
        <begin position="1248"/>
        <end position="1281"/>
    </location>
</feature>
<feature type="region of interest" description="Disordered" evidence="1">
    <location>
        <begin position="4954"/>
        <end position="5036"/>
    </location>
</feature>
<keyword evidence="2" id="KW-0472">Membrane</keyword>
<feature type="region of interest" description="Disordered" evidence="1">
    <location>
        <begin position="4724"/>
        <end position="4780"/>
    </location>
</feature>
<feature type="compositionally biased region" description="Basic and acidic residues" evidence="1">
    <location>
        <begin position="3245"/>
        <end position="3257"/>
    </location>
</feature>
<feature type="compositionally biased region" description="Polar residues" evidence="1">
    <location>
        <begin position="4096"/>
        <end position="4107"/>
    </location>
</feature>
<feature type="region of interest" description="Disordered" evidence="1">
    <location>
        <begin position="1087"/>
        <end position="1171"/>
    </location>
</feature>
<organism evidence="2 3">
    <name type="scientific">Cystoisospora suis</name>
    <dbReference type="NCBI Taxonomy" id="483139"/>
    <lineage>
        <taxon>Eukaryota</taxon>
        <taxon>Sar</taxon>
        <taxon>Alveolata</taxon>
        <taxon>Apicomplexa</taxon>
        <taxon>Conoidasida</taxon>
        <taxon>Coccidia</taxon>
        <taxon>Eucoccidiorida</taxon>
        <taxon>Eimeriorina</taxon>
        <taxon>Sarcocystidae</taxon>
        <taxon>Cystoisospora</taxon>
    </lineage>
</organism>
<feature type="region of interest" description="Disordered" evidence="1">
    <location>
        <begin position="2933"/>
        <end position="2958"/>
    </location>
</feature>
<feature type="compositionally biased region" description="Basic and acidic residues" evidence="1">
    <location>
        <begin position="108"/>
        <end position="131"/>
    </location>
</feature>
<feature type="region of interest" description="Disordered" evidence="1">
    <location>
        <begin position="975"/>
        <end position="1002"/>
    </location>
</feature>
<feature type="compositionally biased region" description="Basic and acidic residues" evidence="1">
    <location>
        <begin position="1792"/>
        <end position="1807"/>
    </location>
</feature>
<feature type="region of interest" description="Disordered" evidence="1">
    <location>
        <begin position="2591"/>
        <end position="2738"/>
    </location>
</feature>
<feature type="compositionally biased region" description="Polar residues" evidence="1">
    <location>
        <begin position="5097"/>
        <end position="5109"/>
    </location>
</feature>
<feature type="compositionally biased region" description="Basic and acidic residues" evidence="1">
    <location>
        <begin position="1717"/>
        <end position="1727"/>
    </location>
</feature>
<feature type="compositionally biased region" description="Basic and acidic residues" evidence="1">
    <location>
        <begin position="391"/>
        <end position="402"/>
    </location>
</feature>
<feature type="region of interest" description="Disordered" evidence="1">
    <location>
        <begin position="3131"/>
        <end position="3197"/>
    </location>
</feature>
<feature type="region of interest" description="Disordered" evidence="1">
    <location>
        <begin position="3605"/>
        <end position="3634"/>
    </location>
</feature>
<feature type="compositionally biased region" description="Basic and acidic residues" evidence="1">
    <location>
        <begin position="4681"/>
        <end position="4707"/>
    </location>
</feature>
<feature type="region of interest" description="Disordered" evidence="1">
    <location>
        <begin position="3371"/>
        <end position="3431"/>
    </location>
</feature>
<feature type="compositionally biased region" description="Low complexity" evidence="1">
    <location>
        <begin position="444"/>
        <end position="459"/>
    </location>
</feature>
<dbReference type="InterPro" id="IPR036322">
    <property type="entry name" value="WD40_repeat_dom_sf"/>
</dbReference>
<feature type="region of interest" description="Disordered" evidence="1">
    <location>
        <begin position="1454"/>
        <end position="1549"/>
    </location>
</feature>
<protein>
    <submittedName>
        <fullName evidence="2">Transmembrane</fullName>
    </submittedName>
</protein>
<dbReference type="Proteomes" id="UP000221165">
    <property type="component" value="Unassembled WGS sequence"/>
</dbReference>
<feature type="compositionally biased region" description="Acidic residues" evidence="1">
    <location>
        <begin position="3038"/>
        <end position="3054"/>
    </location>
</feature>
<feature type="compositionally biased region" description="Low complexity" evidence="1">
    <location>
        <begin position="2294"/>
        <end position="2315"/>
    </location>
</feature>
<feature type="region of interest" description="Disordered" evidence="1">
    <location>
        <begin position="1024"/>
        <end position="1058"/>
    </location>
</feature>
<accession>A0A2C6KNW5</accession>
<feature type="compositionally biased region" description="Basic and acidic residues" evidence="1">
    <location>
        <begin position="743"/>
        <end position="755"/>
    </location>
</feature>
<feature type="compositionally biased region" description="Low complexity" evidence="1">
    <location>
        <begin position="39"/>
        <end position="66"/>
    </location>
</feature>
<feature type="compositionally biased region" description="Basic and acidic residues" evidence="1">
    <location>
        <begin position="3836"/>
        <end position="3900"/>
    </location>
</feature>
<feature type="region of interest" description="Disordered" evidence="1">
    <location>
        <begin position="2480"/>
        <end position="2548"/>
    </location>
</feature>
<feature type="compositionally biased region" description="Basic and acidic residues" evidence="1">
    <location>
        <begin position="2721"/>
        <end position="2738"/>
    </location>
</feature>
<name>A0A2C6KNW5_9APIC</name>
<feature type="compositionally biased region" description="Basic and acidic residues" evidence="1">
    <location>
        <begin position="4727"/>
        <end position="4776"/>
    </location>
</feature>
<feature type="compositionally biased region" description="Basic and acidic residues" evidence="1">
    <location>
        <begin position="2495"/>
        <end position="2512"/>
    </location>
</feature>
<feature type="compositionally biased region" description="Basic and acidic residues" evidence="1">
    <location>
        <begin position="4974"/>
        <end position="4984"/>
    </location>
</feature>
<dbReference type="VEuPathDB" id="ToxoDB:CSUI_008001"/>
<feature type="region of interest" description="Disordered" evidence="1">
    <location>
        <begin position="700"/>
        <end position="726"/>
    </location>
</feature>
<feature type="compositionally biased region" description="Acidic residues" evidence="1">
    <location>
        <begin position="756"/>
        <end position="772"/>
    </location>
</feature>
<feature type="region of interest" description="Disordered" evidence="1">
    <location>
        <begin position="4509"/>
        <end position="4530"/>
    </location>
</feature>
<feature type="compositionally biased region" description="Basic and acidic residues" evidence="1">
    <location>
        <begin position="3270"/>
        <end position="3299"/>
    </location>
</feature>
<feature type="compositionally biased region" description="Basic and acidic residues" evidence="1">
    <location>
        <begin position="2606"/>
        <end position="2622"/>
    </location>
</feature>
<proteinExistence type="predicted"/>
<feature type="compositionally biased region" description="Pro residues" evidence="1">
    <location>
        <begin position="3650"/>
        <end position="3661"/>
    </location>
</feature>
<feature type="compositionally biased region" description="Basic and acidic residues" evidence="1">
    <location>
        <begin position="5021"/>
        <end position="5036"/>
    </location>
</feature>
<feature type="region of interest" description="Disordered" evidence="1">
    <location>
        <begin position="3024"/>
        <end position="3073"/>
    </location>
</feature>
<evidence type="ECO:0000313" key="3">
    <source>
        <dbReference type="Proteomes" id="UP000221165"/>
    </source>
</evidence>
<evidence type="ECO:0000256" key="1">
    <source>
        <dbReference type="SAM" id="MobiDB-lite"/>
    </source>
</evidence>
<feature type="region of interest" description="Disordered" evidence="1">
    <location>
        <begin position="1327"/>
        <end position="1408"/>
    </location>
</feature>
<feature type="region of interest" description="Disordered" evidence="1">
    <location>
        <begin position="473"/>
        <end position="523"/>
    </location>
</feature>
<feature type="compositionally biased region" description="Polar residues" evidence="1">
    <location>
        <begin position="3258"/>
        <end position="3268"/>
    </location>
</feature>
<feature type="region of interest" description="Disordered" evidence="1">
    <location>
        <begin position="4665"/>
        <end position="4707"/>
    </location>
</feature>
<feature type="compositionally biased region" description="Basic and acidic residues" evidence="1">
    <location>
        <begin position="1463"/>
        <end position="1492"/>
    </location>
</feature>
<feature type="region of interest" description="Disordered" evidence="1">
    <location>
        <begin position="1672"/>
        <end position="1738"/>
    </location>
</feature>
<feature type="compositionally biased region" description="Basic and acidic residues" evidence="1">
    <location>
        <begin position="2257"/>
        <end position="2279"/>
    </location>
</feature>
<dbReference type="GeneID" id="94431352"/>
<feature type="compositionally biased region" description="Low complexity" evidence="1">
    <location>
        <begin position="3683"/>
        <end position="3701"/>
    </location>
</feature>
<feature type="compositionally biased region" description="Polar residues" evidence="1">
    <location>
        <begin position="1252"/>
        <end position="1264"/>
    </location>
</feature>
<feature type="compositionally biased region" description="Basic residues" evidence="1">
    <location>
        <begin position="645"/>
        <end position="665"/>
    </location>
</feature>
<feature type="compositionally biased region" description="Polar residues" evidence="1">
    <location>
        <begin position="1776"/>
        <end position="1786"/>
    </location>
</feature>
<feature type="compositionally biased region" description="Basic and acidic residues" evidence="1">
    <location>
        <begin position="3944"/>
        <end position="3963"/>
    </location>
</feature>
<feature type="compositionally biased region" description="Basic and acidic residues" evidence="1">
    <location>
        <begin position="2522"/>
        <end position="2548"/>
    </location>
</feature>
<dbReference type="OrthoDB" id="410759at2759"/>
<dbReference type="InterPro" id="IPR039715">
    <property type="entry name" value="ZCCHC10"/>
</dbReference>
<dbReference type="PANTHER" id="PTHR13491:SF0">
    <property type="entry name" value="ZINC FINGER CCHC DOMAIN-CONTAINING PROTEIN 10"/>
    <property type="match status" value="1"/>
</dbReference>
<feature type="compositionally biased region" description="Basic and acidic residues" evidence="1">
    <location>
        <begin position="330"/>
        <end position="341"/>
    </location>
</feature>
<feature type="region of interest" description="Disordered" evidence="1">
    <location>
        <begin position="1757"/>
        <end position="1857"/>
    </location>
</feature>
<feature type="compositionally biased region" description="Polar residues" evidence="1">
    <location>
        <begin position="3402"/>
        <end position="3428"/>
    </location>
</feature>
<feature type="compositionally biased region" description="Basic and acidic residues" evidence="1">
    <location>
        <begin position="4999"/>
        <end position="5012"/>
    </location>
</feature>
<feature type="compositionally biased region" description="Acidic residues" evidence="1">
    <location>
        <begin position="4564"/>
        <end position="4581"/>
    </location>
</feature>
<feature type="compositionally biased region" description="Basic and acidic residues" evidence="1">
    <location>
        <begin position="2365"/>
        <end position="2424"/>
    </location>
</feature>
<feature type="compositionally biased region" description="Basic residues" evidence="1">
    <location>
        <begin position="403"/>
        <end position="420"/>
    </location>
</feature>
<feature type="region of interest" description="Disordered" evidence="1">
    <location>
        <begin position="743"/>
        <end position="773"/>
    </location>
</feature>
<feature type="compositionally biased region" description="Basic and acidic residues" evidence="1">
    <location>
        <begin position="229"/>
        <end position="242"/>
    </location>
</feature>
<dbReference type="RefSeq" id="XP_067919881.1">
    <property type="nucleotide sequence ID" value="XM_068068141.1"/>
</dbReference>
<reference evidence="2 3" key="1">
    <citation type="journal article" date="2017" name="Int. J. Parasitol.">
        <title>The genome of the protozoan parasite Cystoisospora suis and a reverse vaccinology approach to identify vaccine candidates.</title>
        <authorList>
            <person name="Palmieri N."/>
            <person name="Shrestha A."/>
            <person name="Ruttkowski B."/>
            <person name="Beck T."/>
            <person name="Vogl C."/>
            <person name="Tomley F."/>
            <person name="Blake D.P."/>
            <person name="Joachim A."/>
        </authorList>
    </citation>
    <scope>NUCLEOTIDE SEQUENCE [LARGE SCALE GENOMIC DNA]</scope>
    <source>
        <strain evidence="2 3">Wien I</strain>
    </source>
</reference>
<feature type="compositionally biased region" description="Basic and acidic residues" evidence="1">
    <location>
        <begin position="143"/>
        <end position="187"/>
    </location>
</feature>
<dbReference type="SUPFAM" id="SSF50978">
    <property type="entry name" value="WD40 repeat-like"/>
    <property type="match status" value="1"/>
</dbReference>
<sequence length="5163" mass="578737">MKPSSLTIEELLREDSDEEDDDLNRLLHFHPPQKPTPASPSSSSSSSSAQRVTPPSNPLSHSSFSSAAGRRGEEISSGFQTRTFLIPEREISSSLQGEFTENGSTSDVYRRAGGGEEEEEKRREERHERRSLSYLNQGGLPEESPRKNDDLMDRVSSHHSNNEEEEKSRRFLGQRGERRDQQDERRSHPPSSLSSLHSPSSSSHTSSSIVNGGPGSSSHEGETLQGTGKKKEEGRSGRKQETAHWTASSSKPKTVEEILRDVEEEEEEEEQWLKDLLNQSQSLSRQEKEDRSLSSSLSGWRGTKERESYRNFSSEEETNDVQTFHVSSRARGEGVNTDKKSFFHGVHTPERGANFSMFAGKQRQISEKLEKDKRLLNRKGEEEESEEDERTDVSDRMIEGKGYRGRRNRRHQSSRSRSRSQRGGFLEDFSSSFSSNSDDESPPSRHFFLSSSSSCGSPRLSRDKYLSYISSSSLSSEDFSSHDTAGEVSSTSRHGDKQTAHSKRKRRFASCSSTSSPPNQWFDDRREGYDHLLSPLVLPPLPATVKSSLGLLREAPLKWMCRDSQASWCERAAYRSARLLAEQEHEELLMFGRLTSTSSSSSSSSSSSFIPSSIGRFSSEIDQDAEEKKAFLQMTFSQAGDEKKKSIKRVRKKRKKRRRRGRSPNRRQIDAISFPLEDVAVNRLGLKDVWKKNFCSKERHEEEIRNKKKKNGSNREGEEHYHAKKTGCNRSLGARNLVDRQDGDLEFGRKGREQEEEKDNDEDGEEDEEEMEKEIYCDASKMKRGTGVFDTVIQGFSSLQSLTASVGYPTCFHTCSNLLAIGTSRGFFLLFDIYSIPSSYQQASNTPPPEDTLEGVSSSSSFYPLFLPFPFSSLFASSSSSLHDDENNSSADISSSSAFLSLTLGEISATPPPPEEEGLGSAGETKGGSVTSICISPCLQFLLVGYKSGAIALYEIHTTKAQCIPLPSGCTYTSSGSRSPPASFTPSLTHGENASVPFHSQSKKQIPVLRGYQAHLLCLSKDTSLSSSPTTTTSSTTDDGGVPPSSRASSSSLTRDGLGSFSRKISKTTATSPSICCLAFLSTISSHQGGRTATGEGFVFPSGDEQTKKKTSANSHHEGDSKQEISSSTSSTAGSFMKSLGKGLSGTTTSATTTTTSSSHHSAASSSLSGGSLTARGSSWLTSSILGPSRPTAIALAADERGELSILSFQKKFLSFACERQIITGGIPSLGVILDVCLLPASPIHDVERRTSPSTSHMNRSSFSFGFREDPSMSPSTGGDRDMNASHLLGIACSQAILILTLVPHISLLYRKDLLSLTGMMRSLHPISSSSDGSKLHLSSSSSSSSIHQRQPHDSLSSRFFPTAGGGAGPSDARGVGGMKDDKKRTRDSSSSSSYINQSSCFSSSSSQKLLPDLPCICWLRGRYRSECMFPYPVLATGIEKSLRLVEILFAHEDEEEEESDGSEEHNPHDHPRHPTDHYDSDHPQHPPERRRTATSFSSSRTLPGGDLSSSTSKPPRGAGVPSDATQKSKRRRRKKKKRKSRKDSSLLKTRERREVFHFDRVIQSLAAIGDSILCIMNDAYLLGIYQLLPPLLSLSSPLEKQAIMYNSRMPFDAVPSYHDTSGYTPDSALRLVLLQQVDVSLASPIYYRFTDVSLISQLVKQQEEQARYHYRMERKTEENNQDNTPKMMRGGRKKQGSSTGLLLINASSSSSPPLDKFSDKTRRGGNEDGDPDHGNSLLSSSLLDTTWSSWRSFTGGLGKGRDNSSRVNGLDEQQEVPQSRFSNFSLWGKSAQREEGRGEMERERCEGVGGESNSSYRGGKKGERERKEEEPEEEEGRRRGSKTQYEQSPQGGEGEKKLPVFAASYSKSMCIGYSRIVSHNRLLARLSHQWRTRKGRRYEDREEEEEGDRGELRIEEEHEKEDESRGDYSHRAGGQEGHLTRRGETDGRGRIRTERRRKEEEEVYNDEYCREAAEISLVGLEGVVLIRILSWRDVVNDLLLRQRGLDALALLKSIRQGYLPPLLSFSPYSSCKDFSLSLARKAEAEVDEEAGRSRERRRRRRERGFDWMRRFSSFDKDDRLSSLACTLLHGFADQLMYKRHLYEVFFLQHYFLFHRHSSPPPSQGSKGHRTTHTTENRSTSSSQRNLLSSFYPNHPSFSSSLTKTAREDEASSSSPFLSPSFFFSFYISSSSAFYSSSSIGTILWLRVVSLYCACAFELCVSLDHLRSYLTEDLFHVFYLLPEKLFLQASDFRQDNRHTQIQGREETEVRREQEERKNGEEEEVKTKKKKKDSSSIIPSSGSSSSSSTTLSQISSSRDHEGTRTCDSSSLPSSKEDFSQPCPIYYQERIASSSSSSSESMAVSNGEKREDHFISRKSLHDADDLFNRREEEQEKKEEEEHQRRGLWRTEENKRQREEEEEKEIRSLSNSSLLPEMTRSLYFSSLCRYLLTPFSFLSMDSLSLEVSTGLFQYLEAELEKASTKQSVCTPQKGKAHSAGEDRKTTQKIKSREREGTEEEEERLEEERTEKGQEDDRKAKKRGRSGDRLRRRETDEEFLTSLLNSIRLFLGDDSVEELPLLALLFLLQKKKEKARKKKNRERRTTASGGERRDLDNSSNDSKESAPETSEDLSLRQIRRRNVEEDEDEERRERSMKPFAGLYDAVEEAKGLKASREQEVGERISSEDRKKIEERRKLSGEERRREGEDQSQALVVMEEEDDDNEIKKRETEEKKDNGEDRDTNFSILDALYVHLIQTVRQDDEEKEKKNSSNSNGLLLKNLKKARLYRHIIQLLIIRLFYRNLLQCCSSSSSLLHESRRYRGEVEEEENLLRGDGGEEEELHGSDSNAVAAIARSVDLHQLIHLVSIHRMWTGVCLINMKGFSNIQTPVELLLGDTLRVQHAIFKSYIHFLQKSFTSLSSSSSSVAADQLTIEKKETSGRLPSPRLTSTGECDAPESGRKKPCRDFQSSLGLLPVFIPTSDLQSLRSSRDLFFFLFHLFSFHAASSSYHSSSECTYPFLFHERRRSLDRDGRRRQQQGSEDQSDEEEYEDSEEDEETVLSGSYEEDQRGVYTPENCEGRRYRMKPGVYTSHDKNSSGSSYCQTKMKDVASYIYQESLCCLIQDTEDKEMISRRRRQIRERRRRKNAERDGGTLQGKESQHKKLLTGRLRCESPKATKHISTHEEDERGHVHLSSSPPPPVGSPSMLLELIEYVFRRPGLSLESLSTRLDSSFLPLSSSSSSVPFSPSHQEEKEKEEDAKRSSSLTPYSTASGLKDDDLDHENHAMKKKGEEEEERNNRRDSHLSSPPSSTVTKHTRGKGRVGGGGGGLSAFLSSSPQVFKQFLLISPFLTFRLFSSLLLSCSTTGLARSSLLPPYLSSSSSSSSSNHTGGEIKEEERETQKDYYASSSDHLQAPSQSRSSEHLSNGMTRHTSSSPLPLLPPKWVWLASLLLPAVADSLMDFVHSHQAYVSILTALREEVRRQKEDEEEGRASLAKGGLLHKGEKKEEKEAKTITIRRLVGSRGENNEPFIEGRSLDVLSVVSSLESLVREQKETMRSLHMILWQFLVMVLIALPLRVKSTTLFKELLLFLVTGTPPSLSLLLLSLSPSRSSSSSSSSFSASLSSSLPLEERKRDERNEEEDLHAFLASLLLPPSSPPPPRPRPLSPSSSSLLHTSISLLPPPPPTTTTTTATSPIFPSSSSSSLHRTLLRRDINDHEHQHMRERREFFSSSSSVTFFPSSLRSPGWGMACREKLLFTFLEEEAERAFFESGGSSFQAAKALEPYQDLREKLFAYGFYSVVALLHESRRQYDSMLACLLLLLKKSSAFPGRSSLSEEEEERKKKEEGAYSRHGREREKEEVEAGRQGLKRSEGSRRRTEEETGREKKNETRKGERCSEEERRQEEFFQGEDRNVFFLIEELVIRGEDEEEGESFPSFFKAREEKKRLSVEKREDGEEETKQRERMNEGEEEEEAMRKKKKIRDEKASSFLYYTTEEDSLKRKTMKKPRFLSHWRYAHVDHTAFLRAISRHLPELVECNSTLSARLIFGIFMYQQRRKQARQTPSRPSSSSKPPSSSSSTSSSSGKAISCAPRDLEDKQGGRTTRFSQSLEVFQNGRKEGEEDKRKREGGMVVKGGEESDFFDSPNDIINLLDSYPLLQMKLLQSLIEGDQGKEGKKGKAAAGGVGGGRNSSSYPLYQISSSSSFFTSRSEHKAFLQTQLVRYLRLLCEHNPQRVCGVLQRQECLPIAACLRVCEEYEVLDACAYLLERVGDFQGIIRLFQHSFSQGLDRLRSLFLVPTFNILPILRALLPRYPSSHALHRLVVAAHSSSHLLSLSSSYAPHSPQSIHSKKKTLKEGRLQYRGPGGLRGDASLVSQEDYLSVPASHLPQLKNEALGSSFSSSSSPMFPASCQTPHTTAVYVHSSFAYVHDDWGPGVGGGLVSSPPPFTHHQPFSGRRPPRELLDLFLFNSDKTHKEGGEEEDEVSVRSFASSSLAHAPPHCRWGDSGEHLGDGGTGSVYGKDREGGSSSYACNDKKSFTTRGEEYLSTGRRRRYYGSKKKRNQHHVYGEEEEGDEDDENGNEEERGDEISSSMMTSSGEGEVGAAGGRGRRPRKRHIWWSDIPVLHSLFQLVEAATWIGHRNTHLLHKQQLEDLWFGLLALVVQAQQSFPQLTSSGPSRQEASSLQKEREMAREGVVSEEKTDLQRKDGKQQRDVSLYVDDVKKRSLGGEGGEERLKISGEKREEVNERTKEGKERDVLRRDVDRHEDDGEKREKERRERGGSSGERTLRGLVYELVLSELLSAILHAGVMTISSLPETLKRITQTHRHAQLAVLKRPLASMLNGLSYQQELLDVYSSLANSDTSAVFSQVEATRRRAISIKVLNTGTPAGRREEGGGMVPSYTPHPSSSSFSSSSFSQQQPHQEASLVCCKCKGHILLPPPASALEAFRNYFDRHEKKKVSSTPDTNSLSKNLPSPEKTGEETQRGEQHVIASSDAGASRLLPPHEHQQQRHHLQEGRGSSEGSGAKRGEQITRGDGEESYLRKAGMSSILTSLGRGSSSTRAYYAATSRARRVGGGGGGRQPYWGGREGGGEEGQREGKSSQNNMSTQHHSQGSMAAFPCGHIYHLACLADEDGGDVPPYEAGCRVCVFVHLGLGKNSHRAHPTAS</sequence>
<feature type="compositionally biased region" description="Low complexity" evidence="1">
    <location>
        <begin position="1024"/>
        <end position="1052"/>
    </location>
</feature>
<keyword evidence="2" id="KW-0812">Transmembrane</keyword>
<dbReference type="EMBL" id="MIGC01004359">
    <property type="protein sequence ID" value="PHJ18172.1"/>
    <property type="molecule type" value="Genomic_DNA"/>
</dbReference>